<dbReference type="EMBL" id="JELW01000029">
    <property type="protein sequence ID" value="EXU98122.1"/>
    <property type="molecule type" value="Genomic_DNA"/>
</dbReference>
<comment type="caution">
    <text evidence="2">The sequence shown here is derived from an EMBL/GenBank/DDBJ whole genome shotgun (WGS) entry which is preliminary data.</text>
</comment>
<name>A0A0A1URM1_9HYPO</name>
<feature type="signal peptide" evidence="1">
    <location>
        <begin position="1"/>
        <end position="17"/>
    </location>
</feature>
<evidence type="ECO:0000313" key="3">
    <source>
        <dbReference type="Proteomes" id="UP000030151"/>
    </source>
</evidence>
<gene>
    <name evidence="2" type="ORF">X797_008729</name>
</gene>
<accession>A0A0A1URM1</accession>
<dbReference type="HOGENOM" id="CLU_2073704_0_0_1"/>
<feature type="chain" id="PRO_5001991766" evidence="1">
    <location>
        <begin position="18"/>
        <end position="98"/>
    </location>
</feature>
<dbReference type="OrthoDB" id="4941173at2759"/>
<evidence type="ECO:0000256" key="1">
    <source>
        <dbReference type="SAM" id="SignalP"/>
    </source>
</evidence>
<dbReference type="Proteomes" id="UP000030151">
    <property type="component" value="Unassembled WGS sequence"/>
</dbReference>
<proteinExistence type="predicted"/>
<evidence type="ECO:0000313" key="2">
    <source>
        <dbReference type="EMBL" id="EXU98122.1"/>
    </source>
</evidence>
<reference evidence="2 3" key="1">
    <citation type="submission" date="2014-02" db="EMBL/GenBank/DDBJ databases">
        <title>The genome sequence of the entomopathogenic fungus Metarhizium robertsii ARSEF 2575.</title>
        <authorList>
            <person name="Giuliano Garisto Donzelli B."/>
            <person name="Roe B.A."/>
            <person name="Macmil S.L."/>
            <person name="Krasnoff S.B."/>
            <person name="Gibson D.M."/>
        </authorList>
    </citation>
    <scope>NUCLEOTIDE SEQUENCE [LARGE SCALE GENOMIC DNA]</scope>
    <source>
        <strain evidence="2 3">ARSEF 2575</strain>
    </source>
</reference>
<sequence>MKFSVALFAIASYLASAAPTGPFPDTSGLSKSALPADSIKARMSDDAVNSAGHSTGLNPDVIASPYYLVDELQERSAGLNPDVIASPYYLVDELQERS</sequence>
<keyword evidence="1" id="KW-0732">Signal</keyword>
<dbReference type="AlphaFoldDB" id="A0A0A1URM1"/>
<organism evidence="2 3">
    <name type="scientific">Metarhizium robertsii</name>
    <dbReference type="NCBI Taxonomy" id="568076"/>
    <lineage>
        <taxon>Eukaryota</taxon>
        <taxon>Fungi</taxon>
        <taxon>Dikarya</taxon>
        <taxon>Ascomycota</taxon>
        <taxon>Pezizomycotina</taxon>
        <taxon>Sordariomycetes</taxon>
        <taxon>Hypocreomycetidae</taxon>
        <taxon>Hypocreales</taxon>
        <taxon>Clavicipitaceae</taxon>
        <taxon>Metarhizium</taxon>
    </lineage>
</organism>
<protein>
    <submittedName>
        <fullName evidence="2">Uncharacterized protein</fullName>
    </submittedName>
</protein>